<dbReference type="AlphaFoldDB" id="W4SG40"/>
<feature type="domain" description="Flagellar hook protein FlgE/F/G-like D1" evidence="8">
    <location>
        <begin position="83"/>
        <end position="133"/>
    </location>
</feature>
<feature type="domain" description="Flagellar hook protein FlgE D2" evidence="7">
    <location>
        <begin position="163"/>
        <end position="279"/>
    </location>
</feature>
<dbReference type="GO" id="GO:0005829">
    <property type="term" value="C:cytosol"/>
    <property type="evidence" value="ECO:0007669"/>
    <property type="project" value="TreeGrafter"/>
</dbReference>
<dbReference type="InterPro" id="IPR053967">
    <property type="entry name" value="LlgE_F_G-like_D1"/>
</dbReference>
<evidence type="ECO:0000256" key="4">
    <source>
        <dbReference type="RuleBase" id="RU362116"/>
    </source>
</evidence>
<dbReference type="Pfam" id="PF00460">
    <property type="entry name" value="Flg_bb_rod"/>
    <property type="match status" value="1"/>
</dbReference>
<dbReference type="Proteomes" id="UP000019084">
    <property type="component" value="Unassembled WGS sequence"/>
</dbReference>
<keyword evidence="9" id="KW-0966">Cell projection</keyword>
<dbReference type="GO" id="GO:0071978">
    <property type="term" value="P:bacterial-type flagellum-dependent swarming motility"/>
    <property type="evidence" value="ECO:0007669"/>
    <property type="project" value="TreeGrafter"/>
</dbReference>
<dbReference type="PANTHER" id="PTHR30435">
    <property type="entry name" value="FLAGELLAR PROTEIN"/>
    <property type="match status" value="1"/>
</dbReference>
<feature type="region of interest" description="Disordered" evidence="5">
    <location>
        <begin position="289"/>
        <end position="320"/>
    </location>
</feature>
<dbReference type="Pfam" id="PF22692">
    <property type="entry name" value="LlgE_F_G_D1"/>
    <property type="match status" value="1"/>
</dbReference>
<dbReference type="NCBIfam" id="TIGR03506">
    <property type="entry name" value="FlgEFG_subfam"/>
    <property type="match status" value="1"/>
</dbReference>
<dbReference type="InterPro" id="IPR019776">
    <property type="entry name" value="Flagellar_basal_body_rod_CS"/>
</dbReference>
<gene>
    <name evidence="9" type="primary">flgE1</name>
    <name evidence="9" type="ORF">XPR_1997</name>
</gene>
<dbReference type="Gene3D" id="2.60.98.20">
    <property type="entry name" value="Flagellar hook protein FlgE"/>
    <property type="match status" value="1"/>
</dbReference>
<dbReference type="GO" id="GO:0009425">
    <property type="term" value="C:bacterial-type flagellum basal body"/>
    <property type="evidence" value="ECO:0007669"/>
    <property type="project" value="UniProtKB-SubCell"/>
</dbReference>
<dbReference type="SUPFAM" id="SSF117143">
    <property type="entry name" value="Flagellar hook protein flgE"/>
    <property type="match status" value="1"/>
</dbReference>
<comment type="function">
    <text evidence="4">A flexible structure which links the flagellar filament to the drive apparatus in the basal body.</text>
</comment>
<dbReference type="InterPro" id="IPR011491">
    <property type="entry name" value="FlgE_D2"/>
</dbReference>
<accession>W4SG40</accession>
<dbReference type="InterPro" id="IPR001444">
    <property type="entry name" value="Flag_bb_rod_N"/>
</dbReference>
<evidence type="ECO:0000259" key="7">
    <source>
        <dbReference type="Pfam" id="PF07559"/>
    </source>
</evidence>
<organism evidence="9 10">
    <name type="scientific">Xanthomonas arboricola pv. pruni MAFF 301420</name>
    <dbReference type="NCBI Taxonomy" id="1418095"/>
    <lineage>
        <taxon>Bacteria</taxon>
        <taxon>Pseudomonadati</taxon>
        <taxon>Pseudomonadota</taxon>
        <taxon>Gammaproteobacteria</taxon>
        <taxon>Lysobacterales</taxon>
        <taxon>Lysobacteraceae</taxon>
        <taxon>Xanthomonas</taxon>
    </lineage>
</organism>
<keyword evidence="9" id="KW-0282">Flagellum</keyword>
<proteinExistence type="inferred from homology"/>
<reference evidence="9 10" key="1">
    <citation type="submission" date="2014-01" db="EMBL/GenBank/DDBJ databases">
        <title>Genome sequence and analysis of Xanthomonas arboricola pv. pruni.</title>
        <authorList>
            <person name="Fujikawa T."/>
            <person name="Nakazono-Nagaoka E."/>
        </authorList>
    </citation>
    <scope>NUCLEOTIDE SEQUENCE [LARGE SCALE GENOMIC DNA]</scope>
    <source>
        <strain evidence="10">MAFF 301420</strain>
    </source>
</reference>
<dbReference type="InterPro" id="IPR037925">
    <property type="entry name" value="FlgE/F/G-like"/>
</dbReference>
<dbReference type="Pfam" id="PF07559">
    <property type="entry name" value="FlgE_D2"/>
    <property type="match status" value="1"/>
</dbReference>
<dbReference type="EMBL" id="BAVC01000174">
    <property type="protein sequence ID" value="GAE55362.1"/>
    <property type="molecule type" value="Genomic_DNA"/>
</dbReference>
<evidence type="ECO:0000313" key="9">
    <source>
        <dbReference type="EMBL" id="GAE55362.1"/>
    </source>
</evidence>
<evidence type="ECO:0000256" key="5">
    <source>
        <dbReference type="SAM" id="MobiDB-lite"/>
    </source>
</evidence>
<dbReference type="PROSITE" id="PS00588">
    <property type="entry name" value="FLAGELLA_BB_ROD"/>
    <property type="match status" value="1"/>
</dbReference>
<feature type="domain" description="Flagellar basal body rod protein N-terminal" evidence="6">
    <location>
        <begin position="3"/>
        <end position="33"/>
    </location>
</feature>
<name>W4SG40_9XANT</name>
<dbReference type="GO" id="GO:0009424">
    <property type="term" value="C:bacterial-type flagellum hook"/>
    <property type="evidence" value="ECO:0007669"/>
    <property type="project" value="TreeGrafter"/>
</dbReference>
<protein>
    <recommendedName>
        <fullName evidence="4">Flagellar hook protein FlgE</fullName>
    </recommendedName>
</protein>
<dbReference type="InterPro" id="IPR020013">
    <property type="entry name" value="Flagellar_FlgE/F/G"/>
</dbReference>
<keyword evidence="9" id="KW-0969">Cilium</keyword>
<evidence type="ECO:0000313" key="10">
    <source>
        <dbReference type="Proteomes" id="UP000019084"/>
    </source>
</evidence>
<dbReference type="PANTHER" id="PTHR30435:SF1">
    <property type="entry name" value="FLAGELLAR HOOK PROTEIN FLGE"/>
    <property type="match status" value="1"/>
</dbReference>
<keyword evidence="3 4" id="KW-0975">Bacterial flagellum</keyword>
<evidence type="ECO:0000256" key="3">
    <source>
        <dbReference type="ARBA" id="ARBA00023143"/>
    </source>
</evidence>
<comment type="subcellular location">
    <subcellularLocation>
        <location evidence="1 4">Bacterial flagellum basal body</location>
    </subcellularLocation>
</comment>
<evidence type="ECO:0000256" key="1">
    <source>
        <dbReference type="ARBA" id="ARBA00004117"/>
    </source>
</evidence>
<comment type="caution">
    <text evidence="9">The sequence shown here is derived from an EMBL/GenBank/DDBJ whole genome shotgun (WGS) entry which is preliminary data.</text>
</comment>
<sequence length="320" mass="33298">MAFNTSLSGINAANADLNVTSNNIANVNTTGFKESRAEFADMFQSTSYGLSRNAVGSGVRVSNVAQQFSQGNIDPTGRSLDLAVSGEGFFTVTSNGAKMYTRAGNFQTDANGYVVNPQGARLQVFAPNPSGNGFDVGRLSDLQLLTTDSPPKSTSTVNLAFTLPGNATAPTVTPFSPADDKTYSHSTGGINVYDSLGVSHVQTSYFVKTANPNEWQVHNYVDGAAVGAPTTLQFSDTGALTTPANGIITMDPFTPSTGAGVLSMQLNVSGSTQYGEASRCATPARTAMPAASSTRSASTPAAWCSRATPTGPTNRWARSR</sequence>
<comment type="similarity">
    <text evidence="2 4">Belongs to the flagella basal body rod proteins family.</text>
</comment>
<evidence type="ECO:0000259" key="6">
    <source>
        <dbReference type="Pfam" id="PF00460"/>
    </source>
</evidence>
<feature type="compositionally biased region" description="Low complexity" evidence="5">
    <location>
        <begin position="289"/>
        <end position="302"/>
    </location>
</feature>
<evidence type="ECO:0000259" key="8">
    <source>
        <dbReference type="Pfam" id="PF22692"/>
    </source>
</evidence>
<dbReference type="InterPro" id="IPR037058">
    <property type="entry name" value="Falgellar_hook_FlgE_sf"/>
</dbReference>
<evidence type="ECO:0000256" key="2">
    <source>
        <dbReference type="ARBA" id="ARBA00009677"/>
    </source>
</evidence>